<evidence type="ECO:0000256" key="1">
    <source>
        <dbReference type="ARBA" id="ARBA00004948"/>
    </source>
</evidence>
<dbReference type="Gene3D" id="1.20.910.10">
    <property type="entry name" value="Heme oxygenase-like"/>
    <property type="match status" value="1"/>
</dbReference>
<keyword evidence="2" id="KW-0784">Thiamine biosynthesis</keyword>
<dbReference type="PANTHER" id="PTHR43198:SF2">
    <property type="entry name" value="SI:CH1073-67J19.1-RELATED"/>
    <property type="match status" value="1"/>
</dbReference>
<dbReference type="NCBIfam" id="TIGR04306">
    <property type="entry name" value="salvage_TenA"/>
    <property type="match status" value="1"/>
</dbReference>
<dbReference type="GO" id="GO:0005829">
    <property type="term" value="C:cytosol"/>
    <property type="evidence" value="ECO:0007669"/>
    <property type="project" value="TreeGrafter"/>
</dbReference>
<evidence type="ECO:0000256" key="2">
    <source>
        <dbReference type="RuleBase" id="RU363093"/>
    </source>
</evidence>
<dbReference type="InterPro" id="IPR027574">
    <property type="entry name" value="Thiaminase_II"/>
</dbReference>
<gene>
    <name evidence="4" type="primary">tenA</name>
    <name evidence="4" type="ORF">QN215_06230</name>
</gene>
<dbReference type="InterPro" id="IPR050967">
    <property type="entry name" value="Thiamine_Salvage_TenA"/>
</dbReference>
<protein>
    <recommendedName>
        <fullName evidence="2">Aminopyrimidine aminohydrolase</fullName>
        <ecNumber evidence="2">3.5.99.2</ecNumber>
    </recommendedName>
</protein>
<reference evidence="4" key="1">
    <citation type="submission" date="2023-07" db="EMBL/GenBank/DDBJ databases">
        <title>Bifidobacterium aquikefiriaerophilum sp. nov. and Bifidobacterium eccum sp. nov., isolated from water kefir.</title>
        <authorList>
            <person name="Breselge S."/>
            <person name="Bellassi P."/>
            <person name="Barcenilla C."/>
            <person name="Alvarez-Ordonez A."/>
            <person name="Morelli L."/>
            <person name="Cotter P.D."/>
        </authorList>
    </citation>
    <scope>NUCLEOTIDE SEQUENCE</scope>
    <source>
        <strain evidence="4">WK041_4_12</strain>
    </source>
</reference>
<keyword evidence="2" id="KW-0378">Hydrolase</keyword>
<comment type="catalytic activity">
    <reaction evidence="2">
        <text>4-amino-5-aminomethyl-2-methylpyrimidine + H2O = 4-amino-5-hydroxymethyl-2-methylpyrimidine + NH4(+)</text>
        <dbReference type="Rhea" id="RHEA:31799"/>
        <dbReference type="ChEBI" id="CHEBI:15377"/>
        <dbReference type="ChEBI" id="CHEBI:16892"/>
        <dbReference type="ChEBI" id="CHEBI:28938"/>
        <dbReference type="ChEBI" id="CHEBI:63416"/>
        <dbReference type="EC" id="3.5.99.2"/>
    </reaction>
</comment>
<feature type="domain" description="Thiaminase-2/PQQC" evidence="3">
    <location>
        <begin position="13"/>
        <end position="220"/>
    </location>
</feature>
<name>A0AB39U960_9BIFI</name>
<organism evidence="4">
    <name type="scientific">Bifidobacterium aquikefiricola</name>
    <dbReference type="NCBI Taxonomy" id="3059038"/>
    <lineage>
        <taxon>Bacteria</taxon>
        <taxon>Bacillati</taxon>
        <taxon>Actinomycetota</taxon>
        <taxon>Actinomycetes</taxon>
        <taxon>Bifidobacteriales</taxon>
        <taxon>Bifidobacteriaceae</taxon>
        <taxon>Bifidobacterium</taxon>
    </lineage>
</organism>
<dbReference type="EMBL" id="CP129674">
    <property type="protein sequence ID" value="XDS45565.1"/>
    <property type="molecule type" value="Genomic_DNA"/>
</dbReference>
<comment type="function">
    <text evidence="2">Catalyzes an amino-pyrimidine hydrolysis reaction at the C5' of the pyrimidine moiety of thiamine compounds, a reaction that is part of a thiamine salvage pathway.</text>
</comment>
<accession>A0AB39U960</accession>
<comment type="pathway">
    <text evidence="1 2">Cofactor biosynthesis; thiamine diphosphate biosynthesis.</text>
</comment>
<dbReference type="AlphaFoldDB" id="A0AB39U960"/>
<dbReference type="InterPro" id="IPR016084">
    <property type="entry name" value="Haem_Oase-like_multi-hlx"/>
</dbReference>
<dbReference type="EC" id="3.5.99.2" evidence="2"/>
<sequence length="232" mass="26934">MPDSPMARRFYKAASQVWAEGYKQPFIRDLEAGTLTRARFTFYMLQDYLYLSDYAKVHALIMAKAEDDSIIERMVEIQAAIAKERSSVHEVYVKQYGITMDEILHARQSAFSRAYTSNILAIAFSRPVLDILVAVLPCAWVYADYGRRLYLEAGDGLRSNPYQTWVNTYASDDFWQGSVWLLNTIDRLSANLSETEKDKLVDIFVTGVEHEYMFWSSAYDMQLTWKPGWQRH</sequence>
<dbReference type="GO" id="GO:0050334">
    <property type="term" value="F:thiaminase activity"/>
    <property type="evidence" value="ECO:0007669"/>
    <property type="project" value="UniProtKB-EC"/>
</dbReference>
<dbReference type="SUPFAM" id="SSF48613">
    <property type="entry name" value="Heme oxygenase-like"/>
    <property type="match status" value="1"/>
</dbReference>
<evidence type="ECO:0000259" key="3">
    <source>
        <dbReference type="Pfam" id="PF03070"/>
    </source>
</evidence>
<dbReference type="RefSeq" id="WP_404978521.1">
    <property type="nucleotide sequence ID" value="NZ_CP129674.1"/>
</dbReference>
<proteinExistence type="inferred from homology"/>
<evidence type="ECO:0000313" key="4">
    <source>
        <dbReference type="EMBL" id="XDS45565.1"/>
    </source>
</evidence>
<dbReference type="GO" id="GO:0009228">
    <property type="term" value="P:thiamine biosynthetic process"/>
    <property type="evidence" value="ECO:0007669"/>
    <property type="project" value="UniProtKB-KW"/>
</dbReference>
<dbReference type="Pfam" id="PF03070">
    <property type="entry name" value="TENA_THI-4"/>
    <property type="match status" value="1"/>
</dbReference>
<dbReference type="PANTHER" id="PTHR43198">
    <property type="entry name" value="BIFUNCTIONAL TH2 PROTEIN"/>
    <property type="match status" value="1"/>
</dbReference>
<comment type="similarity">
    <text evidence="2">Belongs to the TenA family.</text>
</comment>
<dbReference type="CDD" id="cd19366">
    <property type="entry name" value="TenA_C_BhTenA-like"/>
    <property type="match status" value="1"/>
</dbReference>
<dbReference type="InterPro" id="IPR004305">
    <property type="entry name" value="Thiaminase-2/PQQC"/>
</dbReference>
<dbReference type="KEGG" id="baqk:QN215_06230"/>
<comment type="catalytic activity">
    <reaction evidence="2">
        <text>thiamine + H2O = 5-(2-hydroxyethyl)-4-methylthiazole + 4-amino-5-hydroxymethyl-2-methylpyrimidine + H(+)</text>
        <dbReference type="Rhea" id="RHEA:17509"/>
        <dbReference type="ChEBI" id="CHEBI:15377"/>
        <dbReference type="ChEBI" id="CHEBI:15378"/>
        <dbReference type="ChEBI" id="CHEBI:16892"/>
        <dbReference type="ChEBI" id="CHEBI:17957"/>
        <dbReference type="ChEBI" id="CHEBI:18385"/>
        <dbReference type="EC" id="3.5.99.2"/>
    </reaction>
</comment>